<dbReference type="GO" id="GO:0005254">
    <property type="term" value="F:chloride channel activity"/>
    <property type="evidence" value="ECO:0007669"/>
    <property type="project" value="UniProtKB-KW"/>
</dbReference>
<evidence type="ECO:0000256" key="7">
    <source>
        <dbReference type="ARBA" id="ARBA00023173"/>
    </source>
</evidence>
<dbReference type="Pfam" id="PF00654">
    <property type="entry name" value="Voltage_CLC"/>
    <property type="match status" value="1"/>
</dbReference>
<feature type="transmembrane region" description="Helical" evidence="10">
    <location>
        <begin position="378"/>
        <end position="405"/>
    </location>
</feature>
<keyword evidence="4 10" id="KW-1133">Transmembrane helix</keyword>
<evidence type="ECO:0000256" key="8">
    <source>
        <dbReference type="ARBA" id="ARBA00023214"/>
    </source>
</evidence>
<keyword evidence="8" id="KW-0868">Chloride</keyword>
<feature type="transmembrane region" description="Helical" evidence="10">
    <location>
        <begin position="240"/>
        <end position="261"/>
    </location>
</feature>
<comment type="caution">
    <text evidence="11">The sequence shown here is derived from an EMBL/GenBank/DDBJ whole genome shotgun (WGS) entry which is preliminary data.</text>
</comment>
<evidence type="ECO:0000256" key="1">
    <source>
        <dbReference type="ARBA" id="ARBA00004141"/>
    </source>
</evidence>
<gene>
    <name evidence="11" type="ORF">BAE27_13400</name>
</gene>
<feature type="transmembrane region" description="Helical" evidence="10">
    <location>
        <begin position="22"/>
        <end position="50"/>
    </location>
</feature>
<feature type="transmembrane region" description="Helical" evidence="10">
    <location>
        <begin position="205"/>
        <end position="228"/>
    </location>
</feature>
<dbReference type="InterPro" id="IPR014743">
    <property type="entry name" value="Cl-channel_core"/>
</dbReference>
<dbReference type="PRINTS" id="PR00762">
    <property type="entry name" value="CLCHANNEL"/>
</dbReference>
<feature type="transmembrane region" description="Helical" evidence="10">
    <location>
        <begin position="320"/>
        <end position="342"/>
    </location>
</feature>
<keyword evidence="5" id="KW-0406">Ion transport</keyword>
<feature type="transmembrane region" description="Helical" evidence="10">
    <location>
        <begin position="168"/>
        <end position="193"/>
    </location>
</feature>
<dbReference type="InterPro" id="IPR001807">
    <property type="entry name" value="ClC"/>
</dbReference>
<keyword evidence="9" id="KW-0407">Ion channel</keyword>
<evidence type="ECO:0000256" key="2">
    <source>
        <dbReference type="ARBA" id="ARBA00022448"/>
    </source>
</evidence>
<evidence type="ECO:0000256" key="5">
    <source>
        <dbReference type="ARBA" id="ARBA00023065"/>
    </source>
</evidence>
<dbReference type="GO" id="GO:0034707">
    <property type="term" value="C:chloride channel complex"/>
    <property type="evidence" value="ECO:0007669"/>
    <property type="project" value="UniProtKB-KW"/>
</dbReference>
<keyword evidence="6 10" id="KW-0472">Membrane</keyword>
<evidence type="ECO:0000313" key="11">
    <source>
        <dbReference type="EMBL" id="OFC29743.1"/>
    </source>
</evidence>
<evidence type="ECO:0000256" key="10">
    <source>
        <dbReference type="SAM" id="Phobius"/>
    </source>
</evidence>
<evidence type="ECO:0000256" key="3">
    <source>
        <dbReference type="ARBA" id="ARBA00022692"/>
    </source>
</evidence>
<dbReference type="PANTHER" id="PTHR43427:SF6">
    <property type="entry name" value="CHLORIDE CHANNEL PROTEIN CLC-E"/>
    <property type="match status" value="1"/>
</dbReference>
<feature type="transmembrane region" description="Helical" evidence="10">
    <location>
        <begin position="71"/>
        <end position="90"/>
    </location>
</feature>
<reference evidence="11 12" key="1">
    <citation type="submission" date="2016-06" db="EMBL/GenBank/DDBJ databases">
        <title>Gene turnover analysis identifies the evolutionary adaptation of the extremophile Acidithiobacillus caldus.</title>
        <authorList>
            <person name="Zhang X."/>
        </authorList>
    </citation>
    <scope>NUCLEOTIDE SEQUENCE [LARGE SCALE GENOMIC DNA]</scope>
    <source>
        <strain evidence="11 12">DX</strain>
    </source>
</reference>
<dbReference type="PANTHER" id="PTHR43427">
    <property type="entry name" value="CHLORIDE CHANNEL PROTEIN CLC-E"/>
    <property type="match status" value="1"/>
</dbReference>
<evidence type="ECO:0000256" key="9">
    <source>
        <dbReference type="ARBA" id="ARBA00023303"/>
    </source>
</evidence>
<proteinExistence type="predicted"/>
<sequence>MNTTAESGTPEPSAEIRLTPGLLALVLLVGVLAGLGAVVFTRLIALVHNLSFYGSFSWHWSSTHFGPPSPWGWGIVLVPALGAFVISRAIGPSEPAATGGGVTEVLGEIFCHRFRIHPRLAFWRPLATAVTLGTGGSAGDEGPAMQFGAALAAALCCGGTEMSRQRALLMACGSGAGIAAMFHAPVGAWLLVLELLLWPLRLRTALLTLLAVSAGSWCATAIGGGALLLASPLAPITTGWSWIVLALVIGTVGGLTSLLLIHSVNRVERISQSRIPRPWHRQVLAMLLLGVILVTTYHWSGHYYLVAGSYAGTSALLQGQLQSLVLIGVLLVLKIAATALTLGSGGSGGIFSPALFVGAALGALLAGMLQRLDPASDFALVTILCAMAAVVAATTGGILSAAFMVAEMTGNLGILPVLTLAAAFAFLMRRMLLAQSYFTLPLERRQQGIPENGYIRCLTGYPRTRR</sequence>
<protein>
    <recommendedName>
        <fullName evidence="13">Chloride channel protein</fullName>
    </recommendedName>
</protein>
<dbReference type="Proteomes" id="UP000175616">
    <property type="component" value="Unassembled WGS sequence"/>
</dbReference>
<feature type="transmembrane region" description="Helical" evidence="10">
    <location>
        <begin position="282"/>
        <end position="300"/>
    </location>
</feature>
<dbReference type="AlphaFoldDB" id="A0A1E7YK15"/>
<evidence type="ECO:0000256" key="6">
    <source>
        <dbReference type="ARBA" id="ARBA00023136"/>
    </source>
</evidence>
<organism evidence="11 12">
    <name type="scientific">Acidithiobacillus caldus</name>
    <dbReference type="NCBI Taxonomy" id="33059"/>
    <lineage>
        <taxon>Bacteria</taxon>
        <taxon>Pseudomonadati</taxon>
        <taxon>Pseudomonadota</taxon>
        <taxon>Acidithiobacillia</taxon>
        <taxon>Acidithiobacillales</taxon>
        <taxon>Acidithiobacillaceae</taxon>
        <taxon>Acidithiobacillus</taxon>
    </lineage>
</organism>
<dbReference type="CDD" id="cd00400">
    <property type="entry name" value="Voltage_gated_ClC"/>
    <property type="match status" value="1"/>
</dbReference>
<feature type="transmembrane region" description="Helical" evidence="10">
    <location>
        <begin position="412"/>
        <end position="432"/>
    </location>
</feature>
<keyword evidence="2" id="KW-0813">Transport</keyword>
<keyword evidence="3 10" id="KW-0812">Transmembrane</keyword>
<evidence type="ECO:0008006" key="13">
    <source>
        <dbReference type="Google" id="ProtNLM"/>
    </source>
</evidence>
<dbReference type="EMBL" id="LZYE01000360">
    <property type="protein sequence ID" value="OFC29743.1"/>
    <property type="molecule type" value="Genomic_DNA"/>
</dbReference>
<dbReference type="Gene3D" id="1.10.3080.10">
    <property type="entry name" value="Clc chloride channel"/>
    <property type="match status" value="1"/>
</dbReference>
<evidence type="ECO:0000313" key="12">
    <source>
        <dbReference type="Proteomes" id="UP000175616"/>
    </source>
</evidence>
<dbReference type="InterPro" id="IPR050368">
    <property type="entry name" value="ClC-type_chloride_channel"/>
</dbReference>
<feature type="transmembrane region" description="Helical" evidence="10">
    <location>
        <begin position="354"/>
        <end position="372"/>
    </location>
</feature>
<name>A0A1E7YK15_9PROT</name>
<comment type="subcellular location">
    <subcellularLocation>
        <location evidence="1">Membrane</location>
        <topology evidence="1">Multi-pass membrane protein</topology>
    </subcellularLocation>
</comment>
<accession>A0A1E7YK15</accession>
<evidence type="ECO:0000256" key="4">
    <source>
        <dbReference type="ARBA" id="ARBA00022989"/>
    </source>
</evidence>
<keyword evidence="7" id="KW-0869">Chloride channel</keyword>
<dbReference type="SUPFAM" id="SSF81340">
    <property type="entry name" value="Clc chloride channel"/>
    <property type="match status" value="1"/>
</dbReference>
<dbReference type="RefSeq" id="WP_070114457.1">
    <property type="nucleotide sequence ID" value="NZ_LZYE01000360.1"/>
</dbReference>